<dbReference type="PROSITE" id="PS00211">
    <property type="entry name" value="ABC_TRANSPORTER_1"/>
    <property type="match status" value="1"/>
</dbReference>
<dbReference type="InterPro" id="IPR003439">
    <property type="entry name" value="ABC_transporter-like_ATP-bd"/>
</dbReference>
<evidence type="ECO:0000256" key="5">
    <source>
        <dbReference type="ARBA" id="ARBA00022840"/>
    </source>
</evidence>
<dbReference type="InterPro" id="IPR027417">
    <property type="entry name" value="P-loop_NTPase"/>
</dbReference>
<dbReference type="InterPro" id="IPR003593">
    <property type="entry name" value="AAA+_ATPase"/>
</dbReference>
<proteinExistence type="predicted"/>
<evidence type="ECO:0000256" key="8">
    <source>
        <dbReference type="ARBA" id="ARBA00023136"/>
    </source>
</evidence>
<keyword evidence="11" id="KW-1185">Reference proteome</keyword>
<dbReference type="CDD" id="cd03259">
    <property type="entry name" value="ABC_Carb_Solutes_like"/>
    <property type="match status" value="1"/>
</dbReference>
<name>A0A1P8Q2U5_9LACO</name>
<dbReference type="SUPFAM" id="SSF52540">
    <property type="entry name" value="P-loop containing nucleoside triphosphate hydrolases"/>
    <property type="match status" value="1"/>
</dbReference>
<evidence type="ECO:0000256" key="6">
    <source>
        <dbReference type="ARBA" id="ARBA00023004"/>
    </source>
</evidence>
<keyword evidence="5" id="KW-0067">ATP-binding</keyword>
<dbReference type="PANTHER" id="PTHR42781:SF4">
    <property type="entry name" value="SPERMIDINE_PUTRESCINE IMPORT ATP-BINDING PROTEIN POTA"/>
    <property type="match status" value="1"/>
</dbReference>
<dbReference type="AlphaFoldDB" id="A0A1P8Q2U5"/>
<keyword evidence="3" id="KW-0410">Iron transport</keyword>
<evidence type="ECO:0000259" key="9">
    <source>
        <dbReference type="PROSITE" id="PS50893"/>
    </source>
</evidence>
<keyword evidence="4" id="KW-0547">Nucleotide-binding</keyword>
<protein>
    <submittedName>
        <fullName evidence="10">ABC transporter</fullName>
    </submittedName>
</protein>
<evidence type="ECO:0000256" key="2">
    <source>
        <dbReference type="ARBA" id="ARBA00022475"/>
    </source>
</evidence>
<keyword evidence="8" id="KW-0472">Membrane</keyword>
<dbReference type="RefSeq" id="WP_076614751.1">
    <property type="nucleotide sequence ID" value="NZ_CP019323.1"/>
</dbReference>
<evidence type="ECO:0000256" key="4">
    <source>
        <dbReference type="ARBA" id="ARBA00022741"/>
    </source>
</evidence>
<keyword evidence="2" id="KW-1003">Cell membrane</keyword>
<dbReference type="GO" id="GO:0005524">
    <property type="term" value="F:ATP binding"/>
    <property type="evidence" value="ECO:0007669"/>
    <property type="project" value="UniProtKB-KW"/>
</dbReference>
<dbReference type="GO" id="GO:0016020">
    <property type="term" value="C:membrane"/>
    <property type="evidence" value="ECO:0007669"/>
    <property type="project" value="InterPro"/>
</dbReference>
<keyword evidence="7" id="KW-0406">Ion transport</keyword>
<dbReference type="GO" id="GO:0015408">
    <property type="term" value="F:ABC-type ferric iron transporter activity"/>
    <property type="evidence" value="ECO:0007669"/>
    <property type="project" value="InterPro"/>
</dbReference>
<dbReference type="InterPro" id="IPR050093">
    <property type="entry name" value="ABC_SmlMolc_Importer"/>
</dbReference>
<dbReference type="EMBL" id="CP019323">
    <property type="protein sequence ID" value="APX72178.1"/>
    <property type="molecule type" value="Genomic_DNA"/>
</dbReference>
<dbReference type="PROSITE" id="PS50893">
    <property type="entry name" value="ABC_TRANSPORTER_2"/>
    <property type="match status" value="1"/>
</dbReference>
<evidence type="ECO:0000256" key="3">
    <source>
        <dbReference type="ARBA" id="ARBA00022496"/>
    </source>
</evidence>
<dbReference type="InterPro" id="IPR017871">
    <property type="entry name" value="ABC_transporter-like_CS"/>
</dbReference>
<organism evidence="10 11">
    <name type="scientific">Companilactobacillus allii</name>
    <dbReference type="NCBI Taxonomy" id="1847728"/>
    <lineage>
        <taxon>Bacteria</taxon>
        <taxon>Bacillati</taxon>
        <taxon>Bacillota</taxon>
        <taxon>Bacilli</taxon>
        <taxon>Lactobacillales</taxon>
        <taxon>Lactobacillaceae</taxon>
        <taxon>Companilactobacillus</taxon>
    </lineage>
</organism>
<gene>
    <name evidence="10" type="ORF">BTM29_06235</name>
</gene>
<evidence type="ECO:0000313" key="11">
    <source>
        <dbReference type="Proteomes" id="UP000187499"/>
    </source>
</evidence>
<dbReference type="KEGG" id="lalw:BTM29_06235"/>
<reference evidence="11" key="1">
    <citation type="submission" date="2016-12" db="EMBL/GenBank/DDBJ databases">
        <authorList>
            <person name="Jung M.Y."/>
            <person name="Lee S.H."/>
        </authorList>
    </citation>
    <scope>NUCLEOTIDE SEQUENCE [LARGE SCALE GENOMIC DNA]</scope>
    <source>
        <strain evidence="11">WiKim39</strain>
    </source>
</reference>
<feature type="domain" description="ABC transporter" evidence="9">
    <location>
        <begin position="2"/>
        <end position="225"/>
    </location>
</feature>
<sequence length="331" mass="37896">MYSLNNISQVKGKHQILDDINLKIDDDSIFAILGPSGGGKTTLLNILARIDIPTSGSFSSDEDQNPKGIMVFQDYRLFPHMTVFKNIAFGLKVNGEKKEDIRVKTNEIMKTMEIVELSKRYPDELSGGQQQRVALARAMVLMPKLLLMDEPFSSLDEGLRIEMLNFVKKLQHEFHLTIIFVTHYKMEAYMLSNKIAVLINGKIMQVDKPRNLELEPVNLSVAKFLGQANFVEGKFASEFTSKVYSGMVKFKGEIADKPNFLYLPYDNSIQLEKSDYLAFYGRISDKIWISKTEVRVTVEVNRVLLQFNLPMNSVEENQSYQFYFVNLPVVY</sequence>
<dbReference type="OrthoDB" id="9802264at2"/>
<accession>A0A1P8Q2U5</accession>
<evidence type="ECO:0000256" key="7">
    <source>
        <dbReference type="ARBA" id="ARBA00023065"/>
    </source>
</evidence>
<dbReference type="PANTHER" id="PTHR42781">
    <property type="entry name" value="SPERMIDINE/PUTRESCINE IMPORT ATP-BINDING PROTEIN POTA"/>
    <property type="match status" value="1"/>
</dbReference>
<keyword evidence="1" id="KW-0813">Transport</keyword>
<keyword evidence="6" id="KW-0408">Iron</keyword>
<evidence type="ECO:0000313" key="10">
    <source>
        <dbReference type="EMBL" id="APX72178.1"/>
    </source>
</evidence>
<dbReference type="SMART" id="SM00382">
    <property type="entry name" value="AAA"/>
    <property type="match status" value="1"/>
</dbReference>
<dbReference type="STRING" id="1847728.BTM29_06235"/>
<evidence type="ECO:0000256" key="1">
    <source>
        <dbReference type="ARBA" id="ARBA00022448"/>
    </source>
</evidence>
<dbReference type="Pfam" id="PF00005">
    <property type="entry name" value="ABC_tran"/>
    <property type="match status" value="1"/>
</dbReference>
<dbReference type="GO" id="GO:0016887">
    <property type="term" value="F:ATP hydrolysis activity"/>
    <property type="evidence" value="ECO:0007669"/>
    <property type="project" value="InterPro"/>
</dbReference>
<dbReference type="Gene3D" id="3.40.50.300">
    <property type="entry name" value="P-loop containing nucleotide triphosphate hydrolases"/>
    <property type="match status" value="1"/>
</dbReference>
<dbReference type="InterPro" id="IPR015853">
    <property type="entry name" value="ABC_transpr_FbpC"/>
</dbReference>
<dbReference type="Proteomes" id="UP000187499">
    <property type="component" value="Chromosome"/>
</dbReference>